<feature type="transmembrane region" description="Helical" evidence="1">
    <location>
        <begin position="117"/>
        <end position="139"/>
    </location>
</feature>
<evidence type="ECO:0000313" key="3">
    <source>
        <dbReference type="EMBL" id="KAK0954516.1"/>
    </source>
</evidence>
<feature type="domain" description="Rhodopsin" evidence="2">
    <location>
        <begin position="5"/>
        <end position="179"/>
    </location>
</feature>
<sequence>MKQLYYVSNLFYILILGLVKSSAALYIVNLTVQGLGSLRHVSRQEKYISLGVLTLDITWTIASIAALALPCGSGGVCLGTMWRWRAILVGDVVTDIVTAVFAGHIIWRIQASLRARFVWYIPFCVRLCVPICAGLRLATINHRKLSNDPMLMLWLFTVLSQIHIFLSMLGGTSPALKKTMLDLVTNYGGVSDGEADSRAKAYARNFPMKDMKSCQQSSQASTSKFVPFVGGALSNIATVKSIPHREDRDSQEGIVSRCEFEISYESASKGS</sequence>
<keyword evidence="4" id="KW-1185">Reference proteome</keyword>
<reference evidence="3" key="1">
    <citation type="submission" date="2023-06" db="EMBL/GenBank/DDBJ databases">
        <title>Black Yeasts Isolated from many extreme environments.</title>
        <authorList>
            <person name="Coleine C."/>
            <person name="Stajich J.E."/>
            <person name="Selbmann L."/>
        </authorList>
    </citation>
    <scope>NUCLEOTIDE SEQUENCE</scope>
    <source>
        <strain evidence="3">CCFEE 5200</strain>
    </source>
</reference>
<dbReference type="PANTHER" id="PTHR39614">
    <property type="entry name" value="INTEGRAL MEMBRANE PROTEIN"/>
    <property type="match status" value="1"/>
</dbReference>
<evidence type="ECO:0000313" key="4">
    <source>
        <dbReference type="Proteomes" id="UP001175353"/>
    </source>
</evidence>
<dbReference type="AlphaFoldDB" id="A0AAN6H4V5"/>
<dbReference type="EMBL" id="JAUJLE010000502">
    <property type="protein sequence ID" value="KAK0954516.1"/>
    <property type="molecule type" value="Genomic_DNA"/>
</dbReference>
<evidence type="ECO:0000259" key="2">
    <source>
        <dbReference type="Pfam" id="PF20684"/>
    </source>
</evidence>
<feature type="transmembrane region" description="Helical" evidence="1">
    <location>
        <begin position="6"/>
        <end position="28"/>
    </location>
</feature>
<gene>
    <name evidence="3" type="ORF">LTR91_023269</name>
</gene>
<keyword evidence="1" id="KW-0472">Membrane</keyword>
<name>A0AAN6H4V5_9PEZI</name>
<comment type="caution">
    <text evidence="3">The sequence shown here is derived from an EMBL/GenBank/DDBJ whole genome shotgun (WGS) entry which is preliminary data.</text>
</comment>
<dbReference type="Proteomes" id="UP001175353">
    <property type="component" value="Unassembled WGS sequence"/>
</dbReference>
<dbReference type="InterPro" id="IPR049326">
    <property type="entry name" value="Rhodopsin_dom_fungi"/>
</dbReference>
<dbReference type="Pfam" id="PF20684">
    <property type="entry name" value="Fung_rhodopsin"/>
    <property type="match status" value="1"/>
</dbReference>
<feature type="transmembrane region" description="Helical" evidence="1">
    <location>
        <begin position="82"/>
        <end position="105"/>
    </location>
</feature>
<dbReference type="PANTHER" id="PTHR39614:SF2">
    <property type="entry name" value="INTEGRAL MEMBRANE PROTEIN"/>
    <property type="match status" value="1"/>
</dbReference>
<accession>A0AAN6H4V5</accession>
<keyword evidence="1" id="KW-1133">Transmembrane helix</keyword>
<keyword evidence="1" id="KW-0812">Transmembrane</keyword>
<evidence type="ECO:0000256" key="1">
    <source>
        <dbReference type="SAM" id="Phobius"/>
    </source>
</evidence>
<feature type="transmembrane region" description="Helical" evidence="1">
    <location>
        <begin position="151"/>
        <end position="171"/>
    </location>
</feature>
<proteinExistence type="predicted"/>
<organism evidence="3 4">
    <name type="scientific">Friedmanniomyces endolithicus</name>
    <dbReference type="NCBI Taxonomy" id="329885"/>
    <lineage>
        <taxon>Eukaryota</taxon>
        <taxon>Fungi</taxon>
        <taxon>Dikarya</taxon>
        <taxon>Ascomycota</taxon>
        <taxon>Pezizomycotina</taxon>
        <taxon>Dothideomycetes</taxon>
        <taxon>Dothideomycetidae</taxon>
        <taxon>Mycosphaerellales</taxon>
        <taxon>Teratosphaeriaceae</taxon>
        <taxon>Friedmanniomyces</taxon>
    </lineage>
</organism>
<protein>
    <recommendedName>
        <fullName evidence="2">Rhodopsin domain-containing protein</fullName>
    </recommendedName>
</protein>
<feature type="transmembrane region" description="Helical" evidence="1">
    <location>
        <begin position="48"/>
        <end position="70"/>
    </location>
</feature>